<dbReference type="Pfam" id="PF03544">
    <property type="entry name" value="TonB_C"/>
    <property type="match status" value="1"/>
</dbReference>
<keyword evidence="6" id="KW-0812">Transmembrane</keyword>
<dbReference type="GO" id="GO:0015031">
    <property type="term" value="P:protein transport"/>
    <property type="evidence" value="ECO:0007669"/>
    <property type="project" value="UniProtKB-KW"/>
</dbReference>
<protein>
    <recommendedName>
        <fullName evidence="11">TonB C-terminal domain-containing protein</fullName>
    </recommendedName>
</protein>
<evidence type="ECO:0000256" key="10">
    <source>
        <dbReference type="SAM" id="SignalP"/>
    </source>
</evidence>
<evidence type="ECO:0000256" key="8">
    <source>
        <dbReference type="ARBA" id="ARBA00022989"/>
    </source>
</evidence>
<gene>
    <name evidence="12" type="ORF">FX988_03643</name>
</gene>
<keyword evidence="7" id="KW-0653">Protein transport</keyword>
<evidence type="ECO:0000256" key="9">
    <source>
        <dbReference type="ARBA" id="ARBA00023136"/>
    </source>
</evidence>
<dbReference type="NCBIfam" id="TIGR01352">
    <property type="entry name" value="tonB_Cterm"/>
    <property type="match status" value="1"/>
</dbReference>
<evidence type="ECO:0000313" key="12">
    <source>
        <dbReference type="EMBL" id="QHJ13382.1"/>
    </source>
</evidence>
<keyword evidence="4" id="KW-1003">Cell membrane</keyword>
<dbReference type="SUPFAM" id="SSF74653">
    <property type="entry name" value="TolA/TonB C-terminal domain"/>
    <property type="match status" value="1"/>
</dbReference>
<dbReference type="InterPro" id="IPR006260">
    <property type="entry name" value="TonB/TolA_C"/>
</dbReference>
<name>A0A857JPS9_9ALTE</name>
<dbReference type="GO" id="GO:0005886">
    <property type="term" value="C:plasma membrane"/>
    <property type="evidence" value="ECO:0007669"/>
    <property type="project" value="UniProtKB-SubCell"/>
</dbReference>
<comment type="similarity">
    <text evidence="2">Belongs to the TonB family.</text>
</comment>
<evidence type="ECO:0000259" key="11">
    <source>
        <dbReference type="PROSITE" id="PS52015"/>
    </source>
</evidence>
<comment type="subcellular location">
    <subcellularLocation>
        <location evidence="1">Cell inner membrane</location>
        <topology evidence="1">Single-pass membrane protein</topology>
        <orientation evidence="1">Periplasmic side</orientation>
    </subcellularLocation>
</comment>
<dbReference type="EMBL" id="CP047656">
    <property type="protein sequence ID" value="QHJ13382.1"/>
    <property type="molecule type" value="Genomic_DNA"/>
</dbReference>
<feature type="domain" description="TonB C-terminal" evidence="11">
    <location>
        <begin position="56"/>
        <end position="153"/>
    </location>
</feature>
<evidence type="ECO:0000256" key="5">
    <source>
        <dbReference type="ARBA" id="ARBA00022519"/>
    </source>
</evidence>
<keyword evidence="8" id="KW-1133">Transmembrane helix</keyword>
<dbReference type="PANTHER" id="PTHR33446">
    <property type="entry name" value="PROTEIN TONB-RELATED"/>
    <property type="match status" value="1"/>
</dbReference>
<dbReference type="RefSeq" id="WP_160181476.1">
    <property type="nucleotide sequence ID" value="NZ_CP047656.1"/>
</dbReference>
<evidence type="ECO:0000256" key="4">
    <source>
        <dbReference type="ARBA" id="ARBA00022475"/>
    </source>
</evidence>
<dbReference type="InterPro" id="IPR037682">
    <property type="entry name" value="TonB_C"/>
</dbReference>
<keyword evidence="5" id="KW-0997">Cell inner membrane</keyword>
<evidence type="ECO:0000256" key="3">
    <source>
        <dbReference type="ARBA" id="ARBA00022448"/>
    </source>
</evidence>
<dbReference type="PROSITE" id="PS52015">
    <property type="entry name" value="TONB_CTD"/>
    <property type="match status" value="1"/>
</dbReference>
<dbReference type="Gene3D" id="3.30.1150.10">
    <property type="match status" value="1"/>
</dbReference>
<organism evidence="12 13">
    <name type="scientific">Paraglaciecola mesophila</name>
    <dbReference type="NCBI Taxonomy" id="197222"/>
    <lineage>
        <taxon>Bacteria</taxon>
        <taxon>Pseudomonadati</taxon>
        <taxon>Pseudomonadota</taxon>
        <taxon>Gammaproteobacteria</taxon>
        <taxon>Alteromonadales</taxon>
        <taxon>Alteromonadaceae</taxon>
        <taxon>Paraglaciecola</taxon>
    </lineage>
</organism>
<keyword evidence="3" id="KW-0813">Transport</keyword>
<reference evidence="12 13" key="1">
    <citation type="submission" date="2019-12" db="EMBL/GenBank/DDBJ databases">
        <title>Genome sequencing and assembly of endphytes of Porphyra tenera.</title>
        <authorList>
            <person name="Park J.M."/>
            <person name="Shin R."/>
            <person name="Jo S.H."/>
        </authorList>
    </citation>
    <scope>NUCLEOTIDE SEQUENCE [LARGE SCALE GENOMIC DNA]</scope>
    <source>
        <strain evidence="12 13">GPM4</strain>
    </source>
</reference>
<dbReference type="KEGG" id="pmes:FX988_03643"/>
<dbReference type="AlphaFoldDB" id="A0A857JPS9"/>
<sequence>MIIPAKLFIVSSASLMASYALAANANDTPSQAGANVHTDENAQPITVSEPSTVLLESAKMPKPVKRVEPKYPISMARKGAEGWVQLNYVVGTDGSVNNIVVVDSSGIEDFENAAIRALKSWEYSPAYVDGKPIEQCHNDVQMDFKLDGVQKGVRRKFKRNYQSVREALNSNDIALARDLSESMKDKGLLNSIEFTYYSLLRADLAMAQNDEVSELKYVERILSTDKKGEYLGNEAHRVLLNRLFVLQLNQSQYLGALETFQRVETQEDNKKNIALLKPYVTKIVDLLESDQVISIPGEVKQDGDWWHELSRNAFSLSNVNGTLNTVELRCHNKRELYTATTDSTWNIPASWGRCSVRVVGVTDSQFTLLEVPSQSNQS</sequence>
<evidence type="ECO:0000256" key="2">
    <source>
        <dbReference type="ARBA" id="ARBA00006555"/>
    </source>
</evidence>
<accession>A0A857JPS9</accession>
<evidence type="ECO:0000256" key="7">
    <source>
        <dbReference type="ARBA" id="ARBA00022927"/>
    </source>
</evidence>
<feature type="signal peptide" evidence="10">
    <location>
        <begin position="1"/>
        <end position="22"/>
    </location>
</feature>
<dbReference type="GO" id="GO:0055085">
    <property type="term" value="P:transmembrane transport"/>
    <property type="evidence" value="ECO:0007669"/>
    <property type="project" value="InterPro"/>
</dbReference>
<feature type="chain" id="PRO_5032864408" description="TonB C-terminal domain-containing protein" evidence="10">
    <location>
        <begin position="23"/>
        <end position="378"/>
    </location>
</feature>
<evidence type="ECO:0000313" key="13">
    <source>
        <dbReference type="Proteomes" id="UP000464524"/>
    </source>
</evidence>
<keyword evidence="10" id="KW-0732">Signal</keyword>
<dbReference type="Proteomes" id="UP000464524">
    <property type="component" value="Chromosome"/>
</dbReference>
<evidence type="ECO:0000256" key="6">
    <source>
        <dbReference type="ARBA" id="ARBA00022692"/>
    </source>
</evidence>
<dbReference type="InterPro" id="IPR051045">
    <property type="entry name" value="TonB-dependent_transducer"/>
</dbReference>
<keyword evidence="13" id="KW-1185">Reference proteome</keyword>
<dbReference type="PANTHER" id="PTHR33446:SF14">
    <property type="entry name" value="PROTEIN TONB"/>
    <property type="match status" value="1"/>
</dbReference>
<proteinExistence type="inferred from homology"/>
<evidence type="ECO:0000256" key="1">
    <source>
        <dbReference type="ARBA" id="ARBA00004383"/>
    </source>
</evidence>
<keyword evidence="9" id="KW-0472">Membrane</keyword>
<dbReference type="OrthoDB" id="5956919at2"/>